<evidence type="ECO:0000259" key="5">
    <source>
        <dbReference type="PROSITE" id="PS50979"/>
    </source>
</evidence>
<keyword evidence="1 6" id="KW-0436">Ligase</keyword>
<keyword evidence="3" id="KW-0067">ATP-binding</keyword>
<dbReference type="SUPFAM" id="SSF52440">
    <property type="entry name" value="PreATP-grasp domain"/>
    <property type="match status" value="1"/>
</dbReference>
<evidence type="ECO:0000313" key="7">
    <source>
        <dbReference type="Proteomes" id="UP000009340"/>
    </source>
</evidence>
<reference evidence="6" key="1">
    <citation type="submission" date="2012-07" db="EMBL/GenBank/DDBJ databases">
        <authorList>
            <person name="Cummings C."/>
        </authorList>
    </citation>
    <scope>NUCLEOTIDE SEQUENCE</scope>
    <source>
        <strain evidence="6">1330</strain>
    </source>
</reference>
<dbReference type="InterPro" id="IPR005481">
    <property type="entry name" value="BC-like_N"/>
</dbReference>
<keyword evidence="2" id="KW-0547">Nucleotide-binding</keyword>
<dbReference type="Proteomes" id="UP000009340">
    <property type="component" value="Unassembled WGS sequence"/>
</dbReference>
<dbReference type="InterPro" id="IPR011764">
    <property type="entry name" value="Biotin_carboxylation_dom"/>
</dbReference>
<name>K7ZZV0_9ENTR</name>
<evidence type="ECO:0000313" key="6">
    <source>
        <dbReference type="EMBL" id="CCJ72433.1"/>
    </source>
</evidence>
<protein>
    <submittedName>
        <fullName evidence="6">Urea carboxylase</fullName>
        <ecNumber evidence="6">6.3.4.6</ecNumber>
    </submittedName>
</protein>
<dbReference type="InterPro" id="IPR016185">
    <property type="entry name" value="PreATP-grasp_dom_sf"/>
</dbReference>
<dbReference type="GO" id="GO:0004847">
    <property type="term" value="F:urea carboxylase activity"/>
    <property type="evidence" value="ECO:0007669"/>
    <property type="project" value="UniProtKB-EC"/>
</dbReference>
<organism evidence="6 7">
    <name type="scientific">Cronobacter condimenti 1330</name>
    <dbReference type="NCBI Taxonomy" id="1073999"/>
    <lineage>
        <taxon>Bacteria</taxon>
        <taxon>Pseudomonadati</taxon>
        <taxon>Pseudomonadota</taxon>
        <taxon>Gammaproteobacteria</taxon>
        <taxon>Enterobacterales</taxon>
        <taxon>Enterobacteriaceae</taxon>
        <taxon>Cronobacter</taxon>
    </lineage>
</organism>
<dbReference type="PROSITE" id="PS50979">
    <property type="entry name" value="BC"/>
    <property type="match status" value="1"/>
</dbReference>
<dbReference type="EMBL" id="CAKW01000067">
    <property type="protein sequence ID" value="CCJ72433.1"/>
    <property type="molecule type" value="Genomic_DNA"/>
</dbReference>
<dbReference type="Gene3D" id="3.40.50.20">
    <property type="match status" value="1"/>
</dbReference>
<dbReference type="PANTHER" id="PTHR18866:SF128">
    <property type="entry name" value="UREA AMIDOLYASE"/>
    <property type="match status" value="1"/>
</dbReference>
<sequence>MFSKVLIANRGEIACRAIRTLKKMGIVSIAVYSDPDRNAQHVRDADIALALGGDAARDSYLNVDKILAAAKESGAQAIFPGYGFLSERAEFAAAARPQASRLSAQRRSKSVILD</sequence>
<evidence type="ECO:0000256" key="1">
    <source>
        <dbReference type="ARBA" id="ARBA00022598"/>
    </source>
</evidence>
<dbReference type="InterPro" id="IPR050856">
    <property type="entry name" value="Biotin_carboxylase_complex"/>
</dbReference>
<dbReference type="Pfam" id="PF00289">
    <property type="entry name" value="Biotin_carb_N"/>
    <property type="match status" value="1"/>
</dbReference>
<evidence type="ECO:0000256" key="4">
    <source>
        <dbReference type="ARBA" id="ARBA00023267"/>
    </source>
</evidence>
<accession>K7ZZV0</accession>
<feature type="domain" description="Biotin carboxylation" evidence="5">
    <location>
        <begin position="1"/>
        <end position="114"/>
    </location>
</feature>
<evidence type="ECO:0000256" key="2">
    <source>
        <dbReference type="ARBA" id="ARBA00022741"/>
    </source>
</evidence>
<gene>
    <name evidence="6" type="ORF">BN137_1801</name>
</gene>
<dbReference type="EC" id="6.3.4.6" evidence="6"/>
<dbReference type="AlphaFoldDB" id="K7ZZV0"/>
<comment type="caution">
    <text evidence="6">The sequence shown here is derived from an EMBL/GenBank/DDBJ whole genome shotgun (WGS) entry which is preliminary data.</text>
</comment>
<dbReference type="GO" id="GO:0005524">
    <property type="term" value="F:ATP binding"/>
    <property type="evidence" value="ECO:0007669"/>
    <property type="project" value="UniProtKB-KW"/>
</dbReference>
<proteinExistence type="predicted"/>
<dbReference type="PANTHER" id="PTHR18866">
    <property type="entry name" value="CARBOXYLASE:PYRUVATE/ACETYL-COA/PROPIONYL-COA CARBOXYLASE"/>
    <property type="match status" value="1"/>
</dbReference>
<keyword evidence="4" id="KW-0092">Biotin</keyword>
<dbReference type="eggNOG" id="COG0439">
    <property type="taxonomic scope" value="Bacteria"/>
</dbReference>
<evidence type="ECO:0000256" key="3">
    <source>
        <dbReference type="ARBA" id="ARBA00022840"/>
    </source>
</evidence>